<evidence type="ECO:0000256" key="4">
    <source>
        <dbReference type="ARBA" id="ARBA00023172"/>
    </source>
</evidence>
<protein>
    <submittedName>
        <fullName evidence="6">Tyrosine-type recombinase/integrase</fullName>
    </submittedName>
</protein>
<proteinExistence type="inferred from homology"/>
<dbReference type="PANTHER" id="PTHR30349">
    <property type="entry name" value="PHAGE INTEGRASE-RELATED"/>
    <property type="match status" value="1"/>
</dbReference>
<dbReference type="InterPro" id="IPR002104">
    <property type="entry name" value="Integrase_catalytic"/>
</dbReference>
<dbReference type="EMBL" id="JAWIIJ010000013">
    <property type="protein sequence ID" value="MDV2080385.1"/>
    <property type="molecule type" value="Genomic_DNA"/>
</dbReference>
<organism evidence="6 7">
    <name type="scientific">Marinobacter xestospongiae</name>
    <dbReference type="NCBI Taxonomy" id="994319"/>
    <lineage>
        <taxon>Bacteria</taxon>
        <taxon>Pseudomonadati</taxon>
        <taxon>Pseudomonadota</taxon>
        <taxon>Gammaproteobacteria</taxon>
        <taxon>Pseudomonadales</taxon>
        <taxon>Marinobacteraceae</taxon>
        <taxon>Marinobacter</taxon>
    </lineage>
</organism>
<evidence type="ECO:0000313" key="7">
    <source>
        <dbReference type="Proteomes" id="UP001269819"/>
    </source>
</evidence>
<dbReference type="InterPro" id="IPR050090">
    <property type="entry name" value="Tyrosine_recombinase_XerCD"/>
</dbReference>
<keyword evidence="3" id="KW-0238">DNA-binding</keyword>
<dbReference type="InterPro" id="IPR011010">
    <property type="entry name" value="DNA_brk_join_enz"/>
</dbReference>
<dbReference type="InterPro" id="IPR013762">
    <property type="entry name" value="Integrase-like_cat_sf"/>
</dbReference>
<evidence type="ECO:0000313" key="6">
    <source>
        <dbReference type="EMBL" id="MDV2080385.1"/>
    </source>
</evidence>
<evidence type="ECO:0000259" key="5">
    <source>
        <dbReference type="PROSITE" id="PS51898"/>
    </source>
</evidence>
<reference evidence="6 7" key="1">
    <citation type="submission" date="2023-10" db="EMBL/GenBank/DDBJ databases">
        <title>Characteristics and mechanism of a salt-tolerant marine origin heterotrophic nitrifying- aerobic denitrifying bacteria Marinobacter xestospongiae HN1.</title>
        <authorList>
            <person name="Qi R."/>
        </authorList>
    </citation>
    <scope>NUCLEOTIDE SEQUENCE [LARGE SCALE GENOMIC DNA]</scope>
    <source>
        <strain evidence="6 7">HN1</strain>
    </source>
</reference>
<gene>
    <name evidence="6" type="ORF">RYS15_16990</name>
</gene>
<sequence length="391" mass="45357">MKKFSSFEYCGITLSPLWVIFNNQWKPPLSPLLFTTFLARFNTVFELRCFSHNNRKGETTLELVEKEVGEKTIRSYVFNLAQFLSYLEECHLEHNTPDMHSSTSCSERFVNHYLNKVLASRLLAPGSLDAHRSALTAYFNFCHYMEFGPRMMLSLDRKTRQEVANNSEKPNYIKYVTRNYRRNLLIHCHTLAEKLMMRLGFAVGLRTSELTGLTTKGLAPLFTQLEASEFTHVEQFKYWLKGCYTKGGRSRWIYFDRELLSDMQRYYKTERQWVIDQTKSTEDTFFLRTDNGGLGKRISAEQGTNVFKKRASSAGLNPQLSFHDLRHTFATELFHEEITGPDGRETRSESAALIVVAQRLGHAFTKSGHAPPVTTRYIRMRVQMLELEGEL</sequence>
<feature type="domain" description="Tyr recombinase" evidence="5">
    <location>
        <begin position="171"/>
        <end position="391"/>
    </location>
</feature>
<name>A0ABU3W1I9_9GAMM</name>
<dbReference type="InterPro" id="IPR010998">
    <property type="entry name" value="Integrase_recombinase_N"/>
</dbReference>
<accession>A0ABU3W1I9</accession>
<keyword evidence="7" id="KW-1185">Reference proteome</keyword>
<keyword evidence="4" id="KW-0233">DNA recombination</keyword>
<dbReference type="RefSeq" id="WP_316974800.1">
    <property type="nucleotide sequence ID" value="NZ_JAWIIJ010000013.1"/>
</dbReference>
<evidence type="ECO:0000256" key="3">
    <source>
        <dbReference type="ARBA" id="ARBA00023125"/>
    </source>
</evidence>
<dbReference type="PROSITE" id="PS51898">
    <property type="entry name" value="TYR_RECOMBINASE"/>
    <property type="match status" value="1"/>
</dbReference>
<dbReference type="Gene3D" id="1.10.443.10">
    <property type="entry name" value="Intergrase catalytic core"/>
    <property type="match status" value="1"/>
</dbReference>
<dbReference type="PANTHER" id="PTHR30349:SF41">
    <property type="entry name" value="INTEGRASE_RECOMBINASE PROTEIN MJ0367-RELATED"/>
    <property type="match status" value="1"/>
</dbReference>
<dbReference type="Pfam" id="PF00589">
    <property type="entry name" value="Phage_integrase"/>
    <property type="match status" value="1"/>
</dbReference>
<dbReference type="Gene3D" id="1.10.150.130">
    <property type="match status" value="1"/>
</dbReference>
<keyword evidence="2" id="KW-0229">DNA integration</keyword>
<dbReference type="Proteomes" id="UP001269819">
    <property type="component" value="Unassembled WGS sequence"/>
</dbReference>
<evidence type="ECO:0000256" key="1">
    <source>
        <dbReference type="ARBA" id="ARBA00008857"/>
    </source>
</evidence>
<evidence type="ECO:0000256" key="2">
    <source>
        <dbReference type="ARBA" id="ARBA00022908"/>
    </source>
</evidence>
<comment type="caution">
    <text evidence="6">The sequence shown here is derived from an EMBL/GenBank/DDBJ whole genome shotgun (WGS) entry which is preliminary data.</text>
</comment>
<dbReference type="SUPFAM" id="SSF56349">
    <property type="entry name" value="DNA breaking-rejoining enzymes"/>
    <property type="match status" value="1"/>
</dbReference>
<comment type="similarity">
    <text evidence="1">Belongs to the 'phage' integrase family.</text>
</comment>